<evidence type="ECO:0000256" key="3">
    <source>
        <dbReference type="PROSITE-ProRule" id="PRU00339"/>
    </source>
</evidence>
<sequence>MHNATRQKLQRIVDALRIAEDRHDIPQQIALYEELVQEKPDLPLGQAQLGVLYWDCGDQQRASGHFEKALTYPQNDHIDSLLFGRMAKSPLYTGDVDRAKAWYDAKPNFWRLRLYFENLNRAERFEEAEHLLLGLLAGPLPKDGQLLALHMMAQVYLYTGRTHDSVAACQAGLELDPTCEPLMFNLAVAQEMLGRYREAFHDYSRVLKLDPTNDETHNNLSHLMLRLGEFESGWRHYEWRWGTALKDQHVDFPLPRWQGEALAGRSLLVWREQGIGDQIMFSSMLPSLIQRGGKLKYEVETRLVPLLQRSFPDVELIQRSRVPVQEDGREVIKLGWPATDFQIPMGSLGLQLRPSIAHFPDQLSFLRADPQRSEQLRAEYQRLFPGKRLVGVSWRGGNSIGNQKQNRRIRMTELAVLKDLTGIQLINLQYGDTARDREEAASLGLHIHDDASIDPLIDLDAQAAQIAAMDLVISVDNTTVHLAGALGTPTVVLLQINPNWRWGLNEGPSYWYPSVHLIRNREVGQWSGALERAIQHLQTNGMV</sequence>
<evidence type="ECO:0000256" key="2">
    <source>
        <dbReference type="ARBA" id="ARBA00022803"/>
    </source>
</evidence>
<dbReference type="PANTHER" id="PTHR45586:SF1">
    <property type="entry name" value="LIPOPOLYSACCHARIDE ASSEMBLY PROTEIN B"/>
    <property type="match status" value="1"/>
</dbReference>
<evidence type="ECO:0000313" key="5">
    <source>
        <dbReference type="Proteomes" id="UP000307510"/>
    </source>
</evidence>
<dbReference type="InterPro" id="IPR019734">
    <property type="entry name" value="TPR_rpt"/>
</dbReference>
<dbReference type="InterPro" id="IPR051012">
    <property type="entry name" value="CellSynth/LPSAsmb/PSIAsmb"/>
</dbReference>
<dbReference type="InterPro" id="IPR002201">
    <property type="entry name" value="Glyco_trans_9"/>
</dbReference>
<feature type="repeat" description="TPR" evidence="3">
    <location>
        <begin position="180"/>
        <end position="213"/>
    </location>
</feature>
<dbReference type="SMART" id="SM00028">
    <property type="entry name" value="TPR"/>
    <property type="match status" value="3"/>
</dbReference>
<organism evidence="4 5">
    <name type="scientific">Pseudomonas nitroreducens</name>
    <dbReference type="NCBI Taxonomy" id="46680"/>
    <lineage>
        <taxon>Bacteria</taxon>
        <taxon>Pseudomonadati</taxon>
        <taxon>Pseudomonadota</taxon>
        <taxon>Gammaproteobacteria</taxon>
        <taxon>Pseudomonadales</taxon>
        <taxon>Pseudomonadaceae</taxon>
        <taxon>Pseudomonas</taxon>
    </lineage>
</organism>
<dbReference type="Proteomes" id="UP000307510">
    <property type="component" value="Unassembled WGS sequence"/>
</dbReference>
<reference evidence="4 5" key="1">
    <citation type="submission" date="2019-05" db="EMBL/GenBank/DDBJ databases">
        <authorList>
            <person name="Moore K."/>
            <person name="O'Neill P."/>
            <person name="Farbos A."/>
            <person name="Studholme D.J."/>
        </authorList>
    </citation>
    <scope>NUCLEOTIDE SEQUENCE [LARGE SCALE GENOMIC DNA]</scope>
    <source>
        <strain evidence="4 5">DSM 9128</strain>
    </source>
</reference>
<dbReference type="Gene3D" id="3.40.50.2000">
    <property type="entry name" value="Glycogen Phosphorylase B"/>
    <property type="match status" value="1"/>
</dbReference>
<dbReference type="SUPFAM" id="SSF48452">
    <property type="entry name" value="TPR-like"/>
    <property type="match status" value="1"/>
</dbReference>
<dbReference type="InterPro" id="IPR011990">
    <property type="entry name" value="TPR-like_helical_dom_sf"/>
</dbReference>
<proteinExistence type="predicted"/>
<keyword evidence="1" id="KW-0677">Repeat</keyword>
<evidence type="ECO:0000313" key="4">
    <source>
        <dbReference type="EMBL" id="TLP72271.1"/>
    </source>
</evidence>
<dbReference type="Pfam" id="PF07719">
    <property type="entry name" value="TPR_2"/>
    <property type="match status" value="1"/>
</dbReference>
<reference evidence="5" key="2">
    <citation type="submission" date="2019-06" db="EMBL/GenBank/DDBJ databases">
        <title>AzeR, a transcriptional regulator that responds to azelaic acid in Pseudomonas nitroreducens.</title>
        <authorList>
            <person name="Bez C."/>
            <person name="Javvadi S.G."/>
            <person name="Bertani I."/>
            <person name="Devescovi G."/>
            <person name="Studholme D.J."/>
            <person name="Geller A."/>
            <person name="Levy A."/>
            <person name="Venturi V."/>
        </authorList>
    </citation>
    <scope>NUCLEOTIDE SEQUENCE [LARGE SCALE GENOMIC DNA]</scope>
    <source>
        <strain evidence="5">DSM 9128</strain>
    </source>
</reference>
<dbReference type="PANTHER" id="PTHR45586">
    <property type="entry name" value="TPR REPEAT-CONTAINING PROTEIN PA4667"/>
    <property type="match status" value="1"/>
</dbReference>
<dbReference type="InterPro" id="IPR013105">
    <property type="entry name" value="TPR_2"/>
</dbReference>
<dbReference type="RefSeq" id="WP_138215100.1">
    <property type="nucleotide sequence ID" value="NZ_VASG01000005.1"/>
</dbReference>
<protein>
    <submittedName>
        <fullName evidence="4">Tetratricopeptide repeat protein</fullName>
    </submittedName>
</protein>
<dbReference type="GO" id="GO:0016757">
    <property type="term" value="F:glycosyltransferase activity"/>
    <property type="evidence" value="ECO:0007669"/>
    <property type="project" value="InterPro"/>
</dbReference>
<dbReference type="Pfam" id="PF01075">
    <property type="entry name" value="Glyco_transf_9"/>
    <property type="match status" value="1"/>
</dbReference>
<accession>A0A5R9A0Q5</accession>
<dbReference type="Gene3D" id="1.25.40.10">
    <property type="entry name" value="Tetratricopeptide repeat domain"/>
    <property type="match status" value="2"/>
</dbReference>
<dbReference type="EMBL" id="VASG01000005">
    <property type="protein sequence ID" value="TLP72271.1"/>
    <property type="molecule type" value="Genomic_DNA"/>
</dbReference>
<dbReference type="AlphaFoldDB" id="A0A5R9A0Q5"/>
<dbReference type="PROSITE" id="PS50005">
    <property type="entry name" value="TPR"/>
    <property type="match status" value="1"/>
</dbReference>
<dbReference type="Pfam" id="PF13181">
    <property type="entry name" value="TPR_8"/>
    <property type="match status" value="1"/>
</dbReference>
<evidence type="ECO:0000256" key="1">
    <source>
        <dbReference type="ARBA" id="ARBA00022737"/>
    </source>
</evidence>
<gene>
    <name evidence="4" type="ORF">FEA48_18455</name>
</gene>
<comment type="caution">
    <text evidence="4">The sequence shown here is derived from an EMBL/GenBank/DDBJ whole genome shotgun (WGS) entry which is preliminary data.</text>
</comment>
<name>A0A5R9A0Q5_PSENT</name>
<dbReference type="SUPFAM" id="SSF53756">
    <property type="entry name" value="UDP-Glycosyltransferase/glycogen phosphorylase"/>
    <property type="match status" value="1"/>
</dbReference>
<keyword evidence="2 3" id="KW-0802">TPR repeat</keyword>